<dbReference type="OrthoDB" id="9788959at2"/>
<dbReference type="GO" id="GO:0005737">
    <property type="term" value="C:cytoplasm"/>
    <property type="evidence" value="ECO:0007669"/>
    <property type="project" value="UniProtKB-SubCell"/>
</dbReference>
<comment type="caution">
    <text evidence="4">The sequence shown here is derived from an EMBL/GenBank/DDBJ whole genome shotgun (WGS) entry which is preliminary data.</text>
</comment>
<protein>
    <recommendedName>
        <fullName evidence="2">Universal stress protein</fullName>
    </recommendedName>
</protein>
<dbReference type="Proteomes" id="UP000324298">
    <property type="component" value="Unassembled WGS sequence"/>
</dbReference>
<proteinExistence type="inferred from homology"/>
<dbReference type="SUPFAM" id="SSF52402">
    <property type="entry name" value="Adenine nucleotide alpha hydrolases-like"/>
    <property type="match status" value="1"/>
</dbReference>
<dbReference type="PRINTS" id="PR01438">
    <property type="entry name" value="UNVRSLSTRESS"/>
</dbReference>
<keyword evidence="2" id="KW-0963">Cytoplasm</keyword>
<dbReference type="EMBL" id="SRSD01000002">
    <property type="protein sequence ID" value="KAA0894315.1"/>
    <property type="molecule type" value="Genomic_DNA"/>
</dbReference>
<reference evidence="4 5" key="1">
    <citation type="submission" date="2019-04" db="EMBL/GenBank/DDBJ databases">
        <title>Geobacter ruber sp. nov., ferric-reducing bacteria isolated from paddy soil.</title>
        <authorList>
            <person name="Xu Z."/>
            <person name="Masuda Y."/>
            <person name="Itoh H."/>
            <person name="Senoo K."/>
        </authorList>
    </citation>
    <scope>NUCLEOTIDE SEQUENCE [LARGE SCALE GENOMIC DNA]</scope>
    <source>
        <strain evidence="4 5">Red88</strain>
    </source>
</reference>
<evidence type="ECO:0000256" key="1">
    <source>
        <dbReference type="ARBA" id="ARBA00008791"/>
    </source>
</evidence>
<dbReference type="PANTHER" id="PTHR46268:SF22">
    <property type="entry name" value="SENSOR PROTEIN KDPD-RELATED"/>
    <property type="match status" value="1"/>
</dbReference>
<gene>
    <name evidence="4" type="ORF">ET418_05020</name>
</gene>
<organism evidence="4 5">
    <name type="scientific">Oryzomonas rubra</name>
    <dbReference type="NCBI Taxonomy" id="2509454"/>
    <lineage>
        <taxon>Bacteria</taxon>
        <taxon>Pseudomonadati</taxon>
        <taxon>Thermodesulfobacteriota</taxon>
        <taxon>Desulfuromonadia</taxon>
        <taxon>Geobacterales</taxon>
        <taxon>Geobacteraceae</taxon>
        <taxon>Oryzomonas</taxon>
    </lineage>
</organism>
<name>A0A5A9XP39_9BACT</name>
<dbReference type="InterPro" id="IPR006016">
    <property type="entry name" value="UspA"/>
</dbReference>
<dbReference type="InterPro" id="IPR006015">
    <property type="entry name" value="Universal_stress_UspA"/>
</dbReference>
<comment type="subcellular location">
    <subcellularLocation>
        <location evidence="2">Cytoplasm</location>
    </subcellularLocation>
</comment>
<dbReference type="CDD" id="cd00293">
    <property type="entry name" value="USP-like"/>
    <property type="match status" value="1"/>
</dbReference>
<dbReference type="InterPro" id="IPR014729">
    <property type="entry name" value="Rossmann-like_a/b/a_fold"/>
</dbReference>
<evidence type="ECO:0000313" key="4">
    <source>
        <dbReference type="EMBL" id="KAA0894315.1"/>
    </source>
</evidence>
<evidence type="ECO:0000313" key="5">
    <source>
        <dbReference type="Proteomes" id="UP000324298"/>
    </source>
</evidence>
<accession>A0A5A9XP39</accession>
<comment type="similarity">
    <text evidence="1 2">Belongs to the universal stress protein A family.</text>
</comment>
<evidence type="ECO:0000259" key="3">
    <source>
        <dbReference type="Pfam" id="PF00582"/>
    </source>
</evidence>
<evidence type="ECO:0000256" key="2">
    <source>
        <dbReference type="PIRNR" id="PIRNR006276"/>
    </source>
</evidence>
<keyword evidence="5" id="KW-1185">Reference proteome</keyword>
<feature type="domain" description="UspA" evidence="3">
    <location>
        <begin position="4"/>
        <end position="145"/>
    </location>
</feature>
<dbReference type="RefSeq" id="WP_149306472.1">
    <property type="nucleotide sequence ID" value="NZ_SRSD01000002.1"/>
</dbReference>
<dbReference type="Gene3D" id="3.40.50.620">
    <property type="entry name" value="HUPs"/>
    <property type="match status" value="1"/>
</dbReference>
<sequence>MKRFDKIMMATDFSDNSDYAFDYALALARQFNAELTIVHVINEPADLRGIYVPQVTYEELEKEISQGAKEMMAKFCSSKLADYGNYTTAIVSGIPFQEIIAKASEIGASLIVIGTHGRTGLEHLVFGSTAERVVRAAKCPVLSVRLPVQ</sequence>
<dbReference type="PIRSF" id="PIRSF006276">
    <property type="entry name" value="UspA"/>
    <property type="match status" value="1"/>
</dbReference>
<dbReference type="AlphaFoldDB" id="A0A5A9XP39"/>
<dbReference type="PANTHER" id="PTHR46268">
    <property type="entry name" value="STRESS RESPONSE PROTEIN NHAX"/>
    <property type="match status" value="1"/>
</dbReference>
<dbReference type="Pfam" id="PF00582">
    <property type="entry name" value="Usp"/>
    <property type="match status" value="1"/>
</dbReference>